<sequence>MDNTNAIEKKYNIWIIILSLAIPLVVALLMVVKLKDFGFDVKPLTFLPPIYATINGITAVVLIVAVRAIKNGKQDLHEKLMKFAICLSVAFLGMYVAYHMTSESTAFGDMNHDGIADAMEKAKVGGIRYLYYFILLTHILLSVIIIPFVLLTYVRALSKSFVRHKKLARITYPMWLYVAVTGVIVYLMISPYYN</sequence>
<protein>
    <submittedName>
        <fullName evidence="2">DUF420 domain-containing protein</fullName>
    </submittedName>
</protein>
<dbReference type="PANTHER" id="PTHR37692:SF1">
    <property type="entry name" value="DUF420 DOMAIN-CONTAINING PROTEIN"/>
    <property type="match status" value="1"/>
</dbReference>
<feature type="transmembrane region" description="Helical" evidence="1">
    <location>
        <begin position="129"/>
        <end position="154"/>
    </location>
</feature>
<keyword evidence="1" id="KW-0812">Transmembrane</keyword>
<dbReference type="Proteomes" id="UP001597480">
    <property type="component" value="Unassembled WGS sequence"/>
</dbReference>
<keyword evidence="1" id="KW-1133">Transmembrane helix</keyword>
<proteinExistence type="predicted"/>
<name>A0ABW5NSM0_9FLAO</name>
<gene>
    <name evidence="2" type="ORF">ACFSR3_07190</name>
</gene>
<evidence type="ECO:0000313" key="2">
    <source>
        <dbReference type="EMBL" id="MFD2601835.1"/>
    </source>
</evidence>
<accession>A0ABW5NSM0</accession>
<feature type="transmembrane region" description="Helical" evidence="1">
    <location>
        <begin position="46"/>
        <end position="68"/>
    </location>
</feature>
<dbReference type="Gene3D" id="1.20.120.80">
    <property type="entry name" value="Cytochrome c oxidase, subunit III, four-helix bundle"/>
    <property type="match status" value="1"/>
</dbReference>
<comment type="caution">
    <text evidence="2">The sequence shown here is derived from an EMBL/GenBank/DDBJ whole genome shotgun (WGS) entry which is preliminary data.</text>
</comment>
<feature type="transmembrane region" description="Helical" evidence="1">
    <location>
        <begin position="12"/>
        <end position="34"/>
    </location>
</feature>
<keyword evidence="3" id="KW-1185">Reference proteome</keyword>
<organism evidence="2 3">
    <name type="scientific">Flavobacterium suzhouense</name>
    <dbReference type="NCBI Taxonomy" id="1529638"/>
    <lineage>
        <taxon>Bacteria</taxon>
        <taxon>Pseudomonadati</taxon>
        <taxon>Bacteroidota</taxon>
        <taxon>Flavobacteriia</taxon>
        <taxon>Flavobacteriales</taxon>
        <taxon>Flavobacteriaceae</taxon>
        <taxon>Flavobacterium</taxon>
    </lineage>
</organism>
<dbReference type="PANTHER" id="PTHR37692">
    <property type="entry name" value="HYPOTHETICAL MEMBRANE SPANNING PROTEIN"/>
    <property type="match status" value="1"/>
</dbReference>
<reference evidence="3" key="1">
    <citation type="journal article" date="2019" name="Int. J. Syst. Evol. Microbiol.">
        <title>The Global Catalogue of Microorganisms (GCM) 10K type strain sequencing project: providing services to taxonomists for standard genome sequencing and annotation.</title>
        <authorList>
            <consortium name="The Broad Institute Genomics Platform"/>
            <consortium name="The Broad Institute Genome Sequencing Center for Infectious Disease"/>
            <person name="Wu L."/>
            <person name="Ma J."/>
        </authorList>
    </citation>
    <scope>NUCLEOTIDE SEQUENCE [LARGE SCALE GENOMIC DNA]</scope>
    <source>
        <strain evidence="3">KCTC 42107</strain>
    </source>
</reference>
<dbReference type="InterPro" id="IPR007352">
    <property type="entry name" value="DUF420"/>
</dbReference>
<dbReference type="Pfam" id="PF04238">
    <property type="entry name" value="DUF420"/>
    <property type="match status" value="1"/>
</dbReference>
<keyword evidence="1" id="KW-0472">Membrane</keyword>
<dbReference type="InterPro" id="IPR013833">
    <property type="entry name" value="Cyt_c_oxidase_su3_a-hlx"/>
</dbReference>
<feature type="transmembrane region" description="Helical" evidence="1">
    <location>
        <begin position="174"/>
        <end position="193"/>
    </location>
</feature>
<evidence type="ECO:0000256" key="1">
    <source>
        <dbReference type="SAM" id="Phobius"/>
    </source>
</evidence>
<dbReference type="EMBL" id="JBHUMD010000007">
    <property type="protein sequence ID" value="MFD2601835.1"/>
    <property type="molecule type" value="Genomic_DNA"/>
</dbReference>
<evidence type="ECO:0000313" key="3">
    <source>
        <dbReference type="Proteomes" id="UP001597480"/>
    </source>
</evidence>
<dbReference type="RefSeq" id="WP_379820353.1">
    <property type="nucleotide sequence ID" value="NZ_JBHUMD010000007.1"/>
</dbReference>
<feature type="transmembrane region" description="Helical" evidence="1">
    <location>
        <begin position="80"/>
        <end position="98"/>
    </location>
</feature>